<dbReference type="EnsemblMetazoa" id="RPRC001606-RA">
    <property type="protein sequence ID" value="RPRC001606-PA"/>
    <property type="gene ID" value="RPRC001606"/>
</dbReference>
<organism evidence="5 6">
    <name type="scientific">Rhodnius prolixus</name>
    <name type="common">Triatomid bug</name>
    <dbReference type="NCBI Taxonomy" id="13249"/>
    <lineage>
        <taxon>Eukaryota</taxon>
        <taxon>Metazoa</taxon>
        <taxon>Ecdysozoa</taxon>
        <taxon>Arthropoda</taxon>
        <taxon>Hexapoda</taxon>
        <taxon>Insecta</taxon>
        <taxon>Pterygota</taxon>
        <taxon>Neoptera</taxon>
        <taxon>Paraneoptera</taxon>
        <taxon>Hemiptera</taxon>
        <taxon>Heteroptera</taxon>
        <taxon>Panheteroptera</taxon>
        <taxon>Cimicomorpha</taxon>
        <taxon>Reduviidae</taxon>
        <taxon>Triatominae</taxon>
        <taxon>Rhodnius</taxon>
    </lineage>
</organism>
<dbReference type="STRING" id="13249.T1HC44"/>
<dbReference type="InParanoid" id="T1HC44"/>
<keyword evidence="2" id="KW-0245">EGF-like domain</keyword>
<evidence type="ECO:0000256" key="3">
    <source>
        <dbReference type="ARBA" id="ARBA00022737"/>
    </source>
</evidence>
<accession>T1HC44</accession>
<keyword evidence="6" id="KW-1185">Reference proteome</keyword>
<keyword evidence="3" id="KW-0677">Repeat</keyword>
<evidence type="ECO:0000313" key="6">
    <source>
        <dbReference type="Proteomes" id="UP000015103"/>
    </source>
</evidence>
<keyword evidence="4" id="KW-1015">Disulfide bond</keyword>
<dbReference type="EMBL" id="ACPB03006822">
    <property type="status" value="NOT_ANNOTATED_CDS"/>
    <property type="molecule type" value="Genomic_DNA"/>
</dbReference>
<protein>
    <submittedName>
        <fullName evidence="5">DSL domain-containing protein</fullName>
    </submittedName>
</protein>
<dbReference type="GO" id="GO:0007154">
    <property type="term" value="P:cell communication"/>
    <property type="evidence" value="ECO:0007669"/>
    <property type="project" value="InterPro"/>
</dbReference>
<proteinExistence type="predicted"/>
<dbReference type="VEuPathDB" id="VectorBase:RPRC001606"/>
<dbReference type="Pfam" id="PF01414">
    <property type="entry name" value="DSL"/>
    <property type="match status" value="1"/>
</dbReference>
<dbReference type="HOGENOM" id="CLU_2161472_0_0_1"/>
<reference evidence="5" key="1">
    <citation type="submission" date="2015-05" db="UniProtKB">
        <authorList>
            <consortium name="EnsemblMetazoa"/>
        </authorList>
    </citation>
    <scope>IDENTIFICATION</scope>
</reference>
<dbReference type="AlphaFoldDB" id="T1HC44"/>
<evidence type="ECO:0000256" key="2">
    <source>
        <dbReference type="ARBA" id="ARBA00022536"/>
    </source>
</evidence>
<evidence type="ECO:0000256" key="4">
    <source>
        <dbReference type="ARBA" id="ARBA00023157"/>
    </source>
</evidence>
<dbReference type="GO" id="GO:0016020">
    <property type="term" value="C:membrane"/>
    <property type="evidence" value="ECO:0007669"/>
    <property type="project" value="InterPro"/>
</dbReference>
<evidence type="ECO:0000256" key="1">
    <source>
        <dbReference type="ARBA" id="ARBA00022473"/>
    </source>
</evidence>
<dbReference type="Gene3D" id="2.10.25.10">
    <property type="entry name" value="Laminin"/>
    <property type="match status" value="1"/>
</dbReference>
<evidence type="ECO:0000313" key="5">
    <source>
        <dbReference type="EnsemblMetazoa" id="RPRC001606-PA"/>
    </source>
</evidence>
<dbReference type="InterPro" id="IPR001774">
    <property type="entry name" value="DSL"/>
</dbReference>
<keyword evidence="1" id="KW-0217">Developmental protein</keyword>
<name>T1HC44_RHOPR</name>
<sequence length="111" mass="12505">MIVGICGGEARSCCFADSAKYVPKWKKQACEVPSSQNEHSHYRCDDNGEVKCLNGWTGDLCDVPICRKGCDPLQGYCKRPGECRCKLGIIMKTSEKRKRKYIIIQVRLADD</sequence>
<dbReference type="Proteomes" id="UP000015103">
    <property type="component" value="Unassembled WGS sequence"/>
</dbReference>
<dbReference type="eggNOG" id="KOG1217">
    <property type="taxonomic scope" value="Eukaryota"/>
</dbReference>